<feature type="compositionally biased region" description="Acidic residues" evidence="1">
    <location>
        <begin position="43"/>
        <end position="64"/>
    </location>
</feature>
<dbReference type="AlphaFoldDB" id="A0A034WQ38"/>
<protein>
    <submittedName>
        <fullName evidence="3">Uncharacterized protein</fullName>
    </submittedName>
</protein>
<evidence type="ECO:0000256" key="2">
    <source>
        <dbReference type="SAM" id="SignalP"/>
    </source>
</evidence>
<feature type="chain" id="PRO_5001562989" evidence="2">
    <location>
        <begin position="19"/>
        <end position="132"/>
    </location>
</feature>
<organism evidence="3">
    <name type="scientific">Bactrocera dorsalis</name>
    <name type="common">Oriental fruit fly</name>
    <name type="synonym">Dacus dorsalis</name>
    <dbReference type="NCBI Taxonomy" id="27457"/>
    <lineage>
        <taxon>Eukaryota</taxon>
        <taxon>Metazoa</taxon>
        <taxon>Ecdysozoa</taxon>
        <taxon>Arthropoda</taxon>
        <taxon>Hexapoda</taxon>
        <taxon>Insecta</taxon>
        <taxon>Pterygota</taxon>
        <taxon>Neoptera</taxon>
        <taxon>Endopterygota</taxon>
        <taxon>Diptera</taxon>
        <taxon>Brachycera</taxon>
        <taxon>Muscomorpha</taxon>
        <taxon>Tephritoidea</taxon>
        <taxon>Tephritidae</taxon>
        <taxon>Bactrocera</taxon>
        <taxon>Bactrocera</taxon>
    </lineage>
</organism>
<evidence type="ECO:0000313" key="3">
    <source>
        <dbReference type="EMBL" id="JAC56724.1"/>
    </source>
</evidence>
<feature type="region of interest" description="Disordered" evidence="1">
    <location>
        <begin position="36"/>
        <end position="88"/>
    </location>
</feature>
<reference evidence="3" key="1">
    <citation type="journal article" date="2014" name="BMC Genomics">
        <title>Characterizing the developmental transcriptome of the oriental fruit fly, Bactrocera dorsalis (Diptera: Tephritidae) through comparative genomic analysis with Drosophila melanogaster utilizing modENCODE datasets.</title>
        <authorList>
            <person name="Geib S.M."/>
            <person name="Calla B."/>
            <person name="Hall B."/>
            <person name="Hou S."/>
            <person name="Manoukis N.C."/>
        </authorList>
    </citation>
    <scope>NUCLEOTIDE SEQUENCE</scope>
    <source>
        <strain evidence="3">Punador</strain>
    </source>
</reference>
<evidence type="ECO:0000256" key="1">
    <source>
        <dbReference type="SAM" id="MobiDB-lite"/>
    </source>
</evidence>
<keyword evidence="2" id="KW-0732">Signal</keyword>
<accession>A0A034WQ38</accession>
<sequence>MRFLTVVFLFGLVAVSSALSNSDDLVKTVPIVEEVSEEKQVVPEEDDAEEETNDAEERDEVEENADSKESDDSNASDDDNSSNNEAKKTVTRIYPRFVGLPLHIGVPRFNLPGHWVGRLRNSTVKAVEPEIK</sequence>
<feature type="signal peptide" evidence="2">
    <location>
        <begin position="1"/>
        <end position="18"/>
    </location>
</feature>
<proteinExistence type="predicted"/>
<dbReference type="EMBL" id="GAKP01002228">
    <property type="protein sequence ID" value="JAC56724.1"/>
    <property type="molecule type" value="Transcribed_RNA"/>
</dbReference>
<name>A0A034WQ38_BACDO</name>